<dbReference type="InterPro" id="IPR011008">
    <property type="entry name" value="Dimeric_a/b-barrel"/>
</dbReference>
<protein>
    <submittedName>
        <fullName evidence="1">Uncharacterized protein (DUF1330 family)</fullName>
    </submittedName>
</protein>
<comment type="caution">
    <text evidence="1">The sequence shown here is derived from an EMBL/GenBank/DDBJ whole genome shotgun (WGS) entry which is preliminary data.</text>
</comment>
<accession>A0ABT6LLH3</accession>
<evidence type="ECO:0000313" key="1">
    <source>
        <dbReference type="EMBL" id="MDH6216224.1"/>
    </source>
</evidence>
<proteinExistence type="predicted"/>
<evidence type="ECO:0000313" key="2">
    <source>
        <dbReference type="Proteomes" id="UP001160499"/>
    </source>
</evidence>
<dbReference type="EMBL" id="JARXVH010000005">
    <property type="protein sequence ID" value="MDH6216224.1"/>
    <property type="molecule type" value="Genomic_DNA"/>
</dbReference>
<keyword evidence="2" id="KW-1185">Reference proteome</keyword>
<dbReference type="Gene3D" id="3.30.70.100">
    <property type="match status" value="1"/>
</dbReference>
<dbReference type="RefSeq" id="WP_280877196.1">
    <property type="nucleotide sequence ID" value="NZ_JARXVH010000005.1"/>
</dbReference>
<name>A0ABT6LLH3_9ACTN</name>
<sequence>MDAPTKFVQIVDFETDRIDEMRKLAEETDQRLADRDGGPTHRLVLKDRNQPGRYLVVIEFNSYEEAMANSNDPETTRFAERMAALCTRPPSFTDCDVEGMTELKQ</sequence>
<organism evidence="1 2">
    <name type="scientific">Streptomyces pseudovenezuelae</name>
    <dbReference type="NCBI Taxonomy" id="67350"/>
    <lineage>
        <taxon>Bacteria</taxon>
        <taxon>Bacillati</taxon>
        <taxon>Actinomycetota</taxon>
        <taxon>Actinomycetes</taxon>
        <taxon>Kitasatosporales</taxon>
        <taxon>Streptomycetaceae</taxon>
        <taxon>Streptomyces</taxon>
        <taxon>Streptomyces aurantiacus group</taxon>
    </lineage>
</organism>
<dbReference type="SUPFAM" id="SSF54909">
    <property type="entry name" value="Dimeric alpha+beta barrel"/>
    <property type="match status" value="1"/>
</dbReference>
<gene>
    <name evidence="1" type="ORF">M2283_003541</name>
</gene>
<reference evidence="1 2" key="1">
    <citation type="submission" date="2023-04" db="EMBL/GenBank/DDBJ databases">
        <title>Forest soil microbial communities from Buena Vista Peninsula, Colon Province, Panama.</title>
        <authorList>
            <person name="Bouskill N."/>
        </authorList>
    </citation>
    <scope>NUCLEOTIDE SEQUENCE [LARGE SCALE GENOMIC DNA]</scope>
    <source>
        <strain evidence="1 2">GGS1</strain>
    </source>
</reference>
<dbReference type="Proteomes" id="UP001160499">
    <property type="component" value="Unassembled WGS sequence"/>
</dbReference>